<dbReference type="SUPFAM" id="SSF109604">
    <property type="entry name" value="HD-domain/PDEase-like"/>
    <property type="match status" value="1"/>
</dbReference>
<keyword evidence="1" id="KW-0378">Hydrolase</keyword>
<sequence>MHLGDTPLTYRGDVEKESPSDRGQTWVSTMSGFDAALGITVAHADSWAGIGTTDIADRSSREIALSGSLAPLATQSVGPGNRAIAEQPDPYRTCFERDRDRILHASSFRRLAGKTQVFVFPDDHQRTRLTHALEVAQVSVSIARVLRLNVALTEAMALGHDCGHGPGGHASEDALSPYIDGGYDHAVWGADKVLVPLNLCTETLDGIRNHSWSRPAPQTAEGEVVSWADRIAYVCHDFEDAVDAGIVDPHQLPRIVRERCGTTRREQLGAFITGMINATAHTGRIGMVPDIAEALSLFRQFNYESIYDRPESKAQANSVISMLRSLIDHYITTPLLLPAWHENPFDPGSPEAISEAVTYVGGMTDRFACRQAVTLLDYPADKLPQGIDTLLFGN</sequence>
<accession>A0A6J6UTE4</accession>
<dbReference type="InterPro" id="IPR006674">
    <property type="entry name" value="HD_domain"/>
</dbReference>
<dbReference type="Pfam" id="PF01966">
    <property type="entry name" value="HD"/>
    <property type="match status" value="1"/>
</dbReference>
<evidence type="ECO:0000256" key="2">
    <source>
        <dbReference type="SAM" id="MobiDB-lite"/>
    </source>
</evidence>
<organism evidence="4">
    <name type="scientific">freshwater metagenome</name>
    <dbReference type="NCBI Taxonomy" id="449393"/>
    <lineage>
        <taxon>unclassified sequences</taxon>
        <taxon>metagenomes</taxon>
        <taxon>ecological metagenomes</taxon>
    </lineage>
</organism>
<dbReference type="InterPro" id="IPR051094">
    <property type="entry name" value="Diverse_Catalytic_Enzymes"/>
</dbReference>
<dbReference type="AlphaFoldDB" id="A0A6J6UTE4"/>
<dbReference type="GO" id="GO:0016787">
    <property type="term" value="F:hydrolase activity"/>
    <property type="evidence" value="ECO:0007669"/>
    <property type="project" value="UniProtKB-KW"/>
</dbReference>
<gene>
    <name evidence="4" type="ORF">UFOPK2870_00725</name>
</gene>
<protein>
    <submittedName>
        <fullName evidence="4">Unannotated protein</fullName>
    </submittedName>
</protein>
<dbReference type="EMBL" id="CAEZZL010000048">
    <property type="protein sequence ID" value="CAB4762043.1"/>
    <property type="molecule type" value="Genomic_DNA"/>
</dbReference>
<dbReference type="InterPro" id="IPR026875">
    <property type="entry name" value="PHydrolase_assoc_dom"/>
</dbReference>
<dbReference type="Gene3D" id="1.10.3210.10">
    <property type="entry name" value="Hypothetical protein af1432"/>
    <property type="match status" value="1"/>
</dbReference>
<evidence type="ECO:0000256" key="1">
    <source>
        <dbReference type="ARBA" id="ARBA00022801"/>
    </source>
</evidence>
<dbReference type="Pfam" id="PF13286">
    <property type="entry name" value="HD_assoc"/>
    <property type="match status" value="1"/>
</dbReference>
<dbReference type="PANTHER" id="PTHR35795:SF1">
    <property type="entry name" value="BIS(5'-NUCLEOSYL)-TETRAPHOSPHATASE, SYMMETRICAL"/>
    <property type="match status" value="1"/>
</dbReference>
<reference evidence="4" key="1">
    <citation type="submission" date="2020-05" db="EMBL/GenBank/DDBJ databases">
        <authorList>
            <person name="Chiriac C."/>
            <person name="Salcher M."/>
            <person name="Ghai R."/>
            <person name="Kavagutti S V."/>
        </authorList>
    </citation>
    <scope>NUCLEOTIDE SEQUENCE</scope>
</reference>
<dbReference type="InterPro" id="IPR003607">
    <property type="entry name" value="HD/PDEase_dom"/>
</dbReference>
<dbReference type="PROSITE" id="PS51831">
    <property type="entry name" value="HD"/>
    <property type="match status" value="1"/>
</dbReference>
<evidence type="ECO:0000259" key="3">
    <source>
        <dbReference type="PROSITE" id="PS51831"/>
    </source>
</evidence>
<feature type="region of interest" description="Disordered" evidence="2">
    <location>
        <begin position="1"/>
        <end position="24"/>
    </location>
</feature>
<dbReference type="PANTHER" id="PTHR35795">
    <property type="entry name" value="SLR1885 PROTEIN"/>
    <property type="match status" value="1"/>
</dbReference>
<feature type="domain" description="HD" evidence="3">
    <location>
        <begin position="128"/>
        <end position="234"/>
    </location>
</feature>
<proteinExistence type="predicted"/>
<dbReference type="CDD" id="cd00077">
    <property type="entry name" value="HDc"/>
    <property type="match status" value="1"/>
</dbReference>
<evidence type="ECO:0000313" key="4">
    <source>
        <dbReference type="EMBL" id="CAB4762043.1"/>
    </source>
</evidence>
<name>A0A6J6UTE4_9ZZZZ</name>
<dbReference type="SMART" id="SM00471">
    <property type="entry name" value="HDc"/>
    <property type="match status" value="1"/>
</dbReference>